<evidence type="ECO:0008006" key="3">
    <source>
        <dbReference type="Google" id="ProtNLM"/>
    </source>
</evidence>
<feature type="region of interest" description="Disordered" evidence="1">
    <location>
        <begin position="506"/>
        <end position="526"/>
    </location>
</feature>
<organism evidence="2">
    <name type="scientific">Lactobacillus delbrueckii subsp. lactis</name>
    <dbReference type="NCBI Taxonomy" id="29397"/>
    <lineage>
        <taxon>Bacteria</taxon>
        <taxon>Bacillati</taxon>
        <taxon>Bacillota</taxon>
        <taxon>Bacilli</taxon>
        <taxon>Lactobacillales</taxon>
        <taxon>Lactobacillaceae</taxon>
        <taxon>Lactobacillus</taxon>
    </lineage>
</organism>
<accession>A0A3G6JCG4</accession>
<sequence>MKIKIAADDSQSMAQSGDSILRSLQNTDLSYADVVVRESLQNSLDATLPDTNSTIVNFDLKEFDSEELSAYFEGIQDELLKNHAGRQKYLAISDKHTYGLTGDYLSNDSKVLDSSNFQKLVFSIGKNQDHDGAGGSWGMGKTSFFRIGVGIVLYYTRIKLESGEYEERLVASLIEDPKKEDRLLKASSRGIAWWGRYEDGNDKLLPITDHEEIKNILQIFGLQNYQDDDTGTVILIPYLRDGLVRVDENGSERQVPWNRSFADAIQMAVQRWYAPRICNPIYSEVTGNSALLCHVNGKNIFPLDYTFQIMQDLYNAAATGKADKGSRIVIKEIRLAKRAFSKNDALAGRVAFVQPTDEELGIAGQNRFAPYSYITSELADEASLKRILAYTRKPGMIIRYDIDGKWTYGVKCDGNLLAFFVPKSDQKMTRPLQEQGYDNLEQYLRNSEKADHAEWFDVANKSVVKRITAKTAEAIRDSFRNKNEDTNVHMSDRLARRFGSLVPKARGEAASVPRKKSSGKKKEKTVHIKVDDTQQVGTDKFQLSFSGYVRNKAKISLGVLTQEGRLTAENWAKSFDKLDFPVTVVGFSPVEFEGIEWKLQDGNILLDAETAGSFSGKMTVKLASFDYRINIAIKQIK</sequence>
<feature type="compositionally biased region" description="Basic residues" evidence="1">
    <location>
        <begin position="513"/>
        <end position="524"/>
    </location>
</feature>
<dbReference type="AlphaFoldDB" id="A0A3G6JCG4"/>
<protein>
    <recommendedName>
        <fullName evidence="3">ATPase</fullName>
    </recommendedName>
</protein>
<reference evidence="2" key="1">
    <citation type="submission" date="2018-07" db="EMBL/GenBank/DDBJ databases">
        <authorList>
            <person name="Somerville V."/>
        </authorList>
    </citation>
    <scope>NUCLEOTIDE SEQUENCE</scope>
    <source>
        <strain evidence="2">NWC_2_2</strain>
    </source>
</reference>
<name>A0A3G6JCG4_LACDL</name>
<evidence type="ECO:0000313" key="2">
    <source>
        <dbReference type="EMBL" id="AZA15601.1"/>
    </source>
</evidence>
<proteinExistence type="predicted"/>
<gene>
    <name evidence="2" type="ORF">DQL93_02615</name>
</gene>
<dbReference type="EMBL" id="CP031023">
    <property type="protein sequence ID" value="AZA15601.1"/>
    <property type="molecule type" value="Genomic_DNA"/>
</dbReference>
<evidence type="ECO:0000256" key="1">
    <source>
        <dbReference type="SAM" id="MobiDB-lite"/>
    </source>
</evidence>